<feature type="transmembrane region" description="Helical" evidence="1">
    <location>
        <begin position="147"/>
        <end position="170"/>
    </location>
</feature>
<comment type="caution">
    <text evidence="2">The sequence shown here is derived from an EMBL/GenBank/DDBJ whole genome shotgun (WGS) entry which is preliminary data.</text>
</comment>
<name>A0A2T2WSR9_9FIRM</name>
<keyword evidence="1" id="KW-0472">Membrane</keyword>
<keyword evidence="1" id="KW-0812">Transmembrane</keyword>
<evidence type="ECO:0000313" key="2">
    <source>
        <dbReference type="EMBL" id="PSR25288.1"/>
    </source>
</evidence>
<evidence type="ECO:0000313" key="3">
    <source>
        <dbReference type="Proteomes" id="UP000242972"/>
    </source>
</evidence>
<proteinExistence type="predicted"/>
<organism evidence="2 3">
    <name type="scientific">Sulfobacillus benefaciens</name>
    <dbReference type="NCBI Taxonomy" id="453960"/>
    <lineage>
        <taxon>Bacteria</taxon>
        <taxon>Bacillati</taxon>
        <taxon>Bacillota</taxon>
        <taxon>Clostridia</taxon>
        <taxon>Eubacteriales</taxon>
        <taxon>Clostridiales Family XVII. Incertae Sedis</taxon>
        <taxon>Sulfobacillus</taxon>
    </lineage>
</organism>
<dbReference type="Proteomes" id="UP000242972">
    <property type="component" value="Unassembled WGS sequence"/>
</dbReference>
<dbReference type="EMBL" id="PXYW01000154">
    <property type="protein sequence ID" value="PSR25288.1"/>
    <property type="molecule type" value="Genomic_DNA"/>
</dbReference>
<dbReference type="AlphaFoldDB" id="A0A2T2WSR9"/>
<sequence length="196" mass="22023">MWEEYLDQSTSLIVNKYHARRAQAKIRQQLLSLYGQYIERGMEPRLAQQMAMVDLGRPELNAQKFALPDRRQRGWLWLISFSQLLIGIGLVGLGWRTESLATLALGRILALWGFVATAMHTANQNGLRQNLALLRLRLHRRGQVPQGLYRMILIGAISGVAAALLCSLPWNFVTTNTIHPVFVSESSSVMLSLIAA</sequence>
<reference evidence="2 3" key="1">
    <citation type="journal article" date="2014" name="BMC Genomics">
        <title>Comparison of environmental and isolate Sulfobacillus genomes reveals diverse carbon, sulfur, nitrogen, and hydrogen metabolisms.</title>
        <authorList>
            <person name="Justice N.B."/>
            <person name="Norman A."/>
            <person name="Brown C.T."/>
            <person name="Singh A."/>
            <person name="Thomas B.C."/>
            <person name="Banfield J.F."/>
        </authorList>
    </citation>
    <scope>NUCLEOTIDE SEQUENCE [LARGE SCALE GENOMIC DNA]</scope>
    <source>
        <strain evidence="2">AMDSBA4</strain>
    </source>
</reference>
<feature type="transmembrane region" description="Helical" evidence="1">
    <location>
        <begin position="74"/>
        <end position="95"/>
    </location>
</feature>
<evidence type="ECO:0000256" key="1">
    <source>
        <dbReference type="SAM" id="Phobius"/>
    </source>
</evidence>
<gene>
    <name evidence="2" type="ORF">C7B46_20710</name>
</gene>
<feature type="transmembrane region" description="Helical" evidence="1">
    <location>
        <begin position="101"/>
        <end position="119"/>
    </location>
</feature>
<keyword evidence="1" id="KW-1133">Transmembrane helix</keyword>
<feature type="non-terminal residue" evidence="2">
    <location>
        <position position="196"/>
    </location>
</feature>
<protein>
    <submittedName>
        <fullName evidence="2">Uncharacterized protein</fullName>
    </submittedName>
</protein>
<accession>A0A2T2WSR9</accession>